<dbReference type="STRING" id="1210046.B277_14528"/>
<dbReference type="EMBL" id="ALWX01000077">
    <property type="protein sequence ID" value="EKA60124.1"/>
    <property type="molecule type" value="Genomic_DNA"/>
</dbReference>
<reference evidence="4 6" key="1">
    <citation type="journal article" date="2009" name="Int. J. Syst. Evol. Microbiol.">
        <title>Janibacter hoylei sp. nov., Bacillus isronensis sp. nov. and Bacillus aryabhattai sp. nov., isolated from cryotubes used for collecting air from the upper atmosphere.</title>
        <authorList>
            <person name="Shivaji S."/>
            <person name="Chaturvedi P."/>
            <person name="Begum Z."/>
            <person name="Pindi P.K."/>
            <person name="Manorama R."/>
            <person name="Padmanaban D.A."/>
            <person name="Shouche Y.S."/>
            <person name="Pawar S."/>
            <person name="Vaishampayan P."/>
            <person name="Dutt C.B."/>
            <person name="Datta G.N."/>
            <person name="Manchanda R.K."/>
            <person name="Rao U.R."/>
            <person name="Bhargava P.M."/>
            <person name="Narlikar J.V."/>
        </authorList>
    </citation>
    <scope>NUCLEOTIDE SEQUENCE [LARGE SCALE GENOMIC DNA]</scope>
    <source>
        <strain evidence="4 6">PVAS-1</strain>
    </source>
</reference>
<dbReference type="Proteomes" id="UP000288711">
    <property type="component" value="Unassembled WGS sequence"/>
</dbReference>
<accession>K1DUN9</accession>
<reference evidence="3 5" key="2">
    <citation type="journal article" date="2012" name="J. Bacteriol.">
        <title>Genome Sequence of Janibacter hoylei MTCC8307, Isolated from the Stratospheric Air.</title>
        <authorList>
            <person name="Pawar S.P."/>
            <person name="Dhotre D.P."/>
            <person name="Shetty S.A."/>
            <person name="Chowdhury S.P."/>
            <person name="Chaudhari B.L."/>
            <person name="Shouche Y.S."/>
        </authorList>
    </citation>
    <scope>NUCLEOTIDE SEQUENCE [LARGE SCALE GENOMIC DNA]</scope>
    <source>
        <strain evidence="3 5">PVAS-1</strain>
    </source>
</reference>
<reference evidence="4" key="3">
    <citation type="submission" date="2017-11" db="EMBL/GenBank/DDBJ databases">
        <authorList>
            <person name="Seuylemezian A."/>
            <person name="Cooper K."/>
            <person name="Vaishampayan P."/>
        </authorList>
    </citation>
    <scope>NUCLEOTIDE SEQUENCE</scope>
    <source>
        <strain evidence="4">PVAS-1</strain>
    </source>
</reference>
<dbReference type="Proteomes" id="UP000004474">
    <property type="component" value="Unassembled WGS sequence"/>
</dbReference>
<dbReference type="PATRIC" id="fig|1210046.3.peg.2790"/>
<proteinExistence type="predicted"/>
<comment type="caution">
    <text evidence="3">The sequence shown here is derived from an EMBL/GenBank/DDBJ whole genome shotgun (WGS) entry which is preliminary data.</text>
</comment>
<evidence type="ECO:0000313" key="4">
    <source>
        <dbReference type="EMBL" id="RWU81776.1"/>
    </source>
</evidence>
<feature type="compositionally biased region" description="Pro residues" evidence="1">
    <location>
        <begin position="1"/>
        <end position="10"/>
    </location>
</feature>
<evidence type="ECO:0000313" key="6">
    <source>
        <dbReference type="Proteomes" id="UP000288711"/>
    </source>
</evidence>
<protein>
    <submittedName>
        <fullName evidence="3">Uncharacterized protein</fullName>
    </submittedName>
</protein>
<evidence type="ECO:0000313" key="3">
    <source>
        <dbReference type="EMBL" id="EKA60124.1"/>
    </source>
</evidence>
<evidence type="ECO:0000256" key="2">
    <source>
        <dbReference type="SAM" id="Phobius"/>
    </source>
</evidence>
<evidence type="ECO:0000313" key="5">
    <source>
        <dbReference type="Proteomes" id="UP000004474"/>
    </source>
</evidence>
<organism evidence="3 5">
    <name type="scientific">Janibacter hoylei PVAS-1</name>
    <dbReference type="NCBI Taxonomy" id="1210046"/>
    <lineage>
        <taxon>Bacteria</taxon>
        <taxon>Bacillati</taxon>
        <taxon>Actinomycetota</taxon>
        <taxon>Actinomycetes</taxon>
        <taxon>Micrococcales</taxon>
        <taxon>Intrasporangiaceae</taxon>
        <taxon>Janibacter</taxon>
    </lineage>
</organism>
<keyword evidence="6" id="KW-1185">Reference proteome</keyword>
<feature type="region of interest" description="Disordered" evidence="1">
    <location>
        <begin position="1"/>
        <end position="29"/>
    </location>
</feature>
<keyword evidence="2" id="KW-0812">Transmembrane</keyword>
<dbReference type="EMBL" id="PIPF01000013">
    <property type="protein sequence ID" value="RWU81776.1"/>
    <property type="molecule type" value="Genomic_DNA"/>
</dbReference>
<sequence>MSYPAPPPPGGAGQPDPYQGTPYGAGPAGPAPKKDNTLLWILGIIGAVILLCCCGVGGFFLWAANEADDVVSSYSSSANSSKNADAASAQVIGEGSSATVDGAAIRPGWSESGGDISGLAVRNDSGSSDSFYLTFYFMKDGSVVEDIVCTTDYLDAGATDYSASCVGAFDDLGDVDEIRVREGV</sequence>
<dbReference type="OrthoDB" id="4866800at2"/>
<feature type="transmembrane region" description="Helical" evidence="2">
    <location>
        <begin position="38"/>
        <end position="64"/>
    </location>
</feature>
<dbReference type="RefSeq" id="WP_007929361.1">
    <property type="nucleotide sequence ID" value="NZ_ALWX01000077.1"/>
</dbReference>
<evidence type="ECO:0000256" key="1">
    <source>
        <dbReference type="SAM" id="MobiDB-lite"/>
    </source>
</evidence>
<name>K1DUN9_9MICO</name>
<keyword evidence="2" id="KW-1133">Transmembrane helix</keyword>
<dbReference type="AlphaFoldDB" id="K1DUN9"/>
<keyword evidence="2" id="KW-0472">Membrane</keyword>
<gene>
    <name evidence="3" type="ORF">B277_14528</name>
    <name evidence="4" type="ORF">CWN80_13340</name>
</gene>